<dbReference type="Pfam" id="PF02037">
    <property type="entry name" value="SAP"/>
    <property type="match status" value="1"/>
</dbReference>
<organism evidence="4 5">
    <name type="scientific">Odynerus spinipes</name>
    <dbReference type="NCBI Taxonomy" id="1348599"/>
    <lineage>
        <taxon>Eukaryota</taxon>
        <taxon>Metazoa</taxon>
        <taxon>Ecdysozoa</taxon>
        <taxon>Arthropoda</taxon>
        <taxon>Hexapoda</taxon>
        <taxon>Insecta</taxon>
        <taxon>Pterygota</taxon>
        <taxon>Neoptera</taxon>
        <taxon>Endopterygota</taxon>
        <taxon>Hymenoptera</taxon>
        <taxon>Apocrita</taxon>
        <taxon>Aculeata</taxon>
        <taxon>Vespoidea</taxon>
        <taxon>Vespidae</taxon>
        <taxon>Eumeninae</taxon>
        <taxon>Odynerus</taxon>
    </lineage>
</organism>
<dbReference type="SMART" id="SM00513">
    <property type="entry name" value="SAP"/>
    <property type="match status" value="1"/>
</dbReference>
<dbReference type="Gene3D" id="1.10.720.30">
    <property type="entry name" value="SAP domain"/>
    <property type="match status" value="1"/>
</dbReference>
<dbReference type="SMART" id="SM00343">
    <property type="entry name" value="ZnF_C2HC"/>
    <property type="match status" value="2"/>
</dbReference>
<dbReference type="SUPFAM" id="SSF68906">
    <property type="entry name" value="SAP domain"/>
    <property type="match status" value="1"/>
</dbReference>
<reference evidence="4" key="2">
    <citation type="journal article" date="2023" name="Commun. Biol.">
        <title>Intrasexual cuticular hydrocarbon dimorphism in a wasp sheds light on hydrocarbon biosynthesis genes in Hymenoptera.</title>
        <authorList>
            <person name="Moris V.C."/>
            <person name="Podsiadlowski L."/>
            <person name="Martin S."/>
            <person name="Oeyen J.P."/>
            <person name="Donath A."/>
            <person name="Petersen M."/>
            <person name="Wilbrandt J."/>
            <person name="Misof B."/>
            <person name="Liedtke D."/>
            <person name="Thamm M."/>
            <person name="Scheiner R."/>
            <person name="Schmitt T."/>
            <person name="Niehuis O."/>
        </authorList>
    </citation>
    <scope>NUCLEOTIDE SEQUENCE</scope>
    <source>
        <strain evidence="4">GBR_01_08_01A</strain>
    </source>
</reference>
<dbReference type="InterPro" id="IPR003034">
    <property type="entry name" value="SAP_dom"/>
</dbReference>
<feature type="domain" description="CCHC-type" evidence="2">
    <location>
        <begin position="234"/>
        <end position="249"/>
    </location>
</feature>
<dbReference type="SUPFAM" id="SSF57756">
    <property type="entry name" value="Retrovirus zinc finger-like domains"/>
    <property type="match status" value="1"/>
</dbReference>
<dbReference type="Proteomes" id="UP001258017">
    <property type="component" value="Unassembled WGS sequence"/>
</dbReference>
<dbReference type="EMBL" id="JAIFRP010000341">
    <property type="protein sequence ID" value="KAK2578393.1"/>
    <property type="molecule type" value="Genomic_DNA"/>
</dbReference>
<dbReference type="InterPro" id="IPR036361">
    <property type="entry name" value="SAP_dom_sf"/>
</dbReference>
<dbReference type="AlphaFoldDB" id="A0AAD9RFM5"/>
<dbReference type="Pfam" id="PF00098">
    <property type="entry name" value="zf-CCHC"/>
    <property type="match status" value="2"/>
</dbReference>
<evidence type="ECO:0000313" key="4">
    <source>
        <dbReference type="EMBL" id="KAK2578393.1"/>
    </source>
</evidence>
<keyword evidence="1" id="KW-0862">Zinc</keyword>
<dbReference type="PANTHER" id="PTHR15503">
    <property type="entry name" value="LDOC1 RELATED"/>
    <property type="match status" value="1"/>
</dbReference>
<accession>A0AAD9RFM5</accession>
<feature type="domain" description="SAP" evidence="3">
    <location>
        <begin position="4"/>
        <end position="38"/>
    </location>
</feature>
<dbReference type="Gene3D" id="4.10.60.10">
    <property type="entry name" value="Zinc finger, CCHC-type"/>
    <property type="match status" value="2"/>
</dbReference>
<dbReference type="InterPro" id="IPR001878">
    <property type="entry name" value="Znf_CCHC"/>
</dbReference>
<dbReference type="PROSITE" id="PS50800">
    <property type="entry name" value="SAP"/>
    <property type="match status" value="1"/>
</dbReference>
<evidence type="ECO:0000313" key="5">
    <source>
        <dbReference type="Proteomes" id="UP001258017"/>
    </source>
</evidence>
<dbReference type="InterPro" id="IPR036875">
    <property type="entry name" value="Znf_CCHC_sf"/>
</dbReference>
<evidence type="ECO:0000259" key="2">
    <source>
        <dbReference type="PROSITE" id="PS50158"/>
    </source>
</evidence>
<reference evidence="4" key="1">
    <citation type="submission" date="2021-08" db="EMBL/GenBank/DDBJ databases">
        <authorList>
            <person name="Misof B."/>
            <person name="Oliver O."/>
            <person name="Podsiadlowski L."/>
            <person name="Donath A."/>
            <person name="Peters R."/>
            <person name="Mayer C."/>
            <person name="Rust J."/>
            <person name="Gunkel S."/>
            <person name="Lesny P."/>
            <person name="Martin S."/>
            <person name="Oeyen J.P."/>
            <person name="Petersen M."/>
            <person name="Panagiotis P."/>
            <person name="Wilbrandt J."/>
            <person name="Tanja T."/>
        </authorList>
    </citation>
    <scope>NUCLEOTIDE SEQUENCE</scope>
    <source>
        <strain evidence="4">GBR_01_08_01A</strain>
        <tissue evidence="4">Thorax + abdomen</tissue>
    </source>
</reference>
<dbReference type="GO" id="GO:0003676">
    <property type="term" value="F:nucleic acid binding"/>
    <property type="evidence" value="ECO:0007669"/>
    <property type="project" value="InterPro"/>
</dbReference>
<keyword evidence="1" id="KW-0863">Zinc-finger</keyword>
<keyword evidence="5" id="KW-1185">Reference proteome</keyword>
<evidence type="ECO:0000256" key="1">
    <source>
        <dbReference type="PROSITE-ProRule" id="PRU00047"/>
    </source>
</evidence>
<protein>
    <submittedName>
        <fullName evidence="4">Uncharacterized protein</fullName>
    </submittedName>
</protein>
<name>A0AAD9RFM5_9HYME</name>
<evidence type="ECO:0000259" key="3">
    <source>
        <dbReference type="PROSITE" id="PS50800"/>
    </source>
</evidence>
<keyword evidence="1" id="KW-0479">Metal-binding</keyword>
<dbReference type="PANTHER" id="PTHR15503:SF22">
    <property type="entry name" value="TRANSPOSON TY3-I GAG POLYPROTEIN"/>
    <property type="match status" value="1"/>
</dbReference>
<feature type="domain" description="CCHC-type" evidence="2">
    <location>
        <begin position="210"/>
        <end position="225"/>
    </location>
</feature>
<dbReference type="PROSITE" id="PS50158">
    <property type="entry name" value="ZF_CCHC"/>
    <property type="match status" value="2"/>
</dbReference>
<gene>
    <name evidence="4" type="ORF">KPH14_012644</name>
</gene>
<comment type="caution">
    <text evidence="4">The sequence shown here is derived from an EMBL/GenBank/DDBJ whole genome shotgun (WGS) entry which is preliminary data.</text>
</comment>
<proteinExistence type="predicted"/>
<sequence>MSNQLKITVEQLKEALKQRGLTTSGNKAELIIRLDEADPLGEWRKAFEGNIIEALICSKLKGKPLQWFHSCPEHVQMNIDNLLRNIEDTFGQRLSRLDRRRLLEKRQWQKNEHFSDYYYDKLALANQVPVAEEEKIDYIIDGIPDENLRNQARVQNFSSPACLVEVFKKVKLSTGAKGTAEKPLVIKPGYKSPQAAASNIIGVWERAVSRCYNCNRMGHVSKDCRMPKRKKGSCFNCGGMDHAVKDCPKKPKPVNHVEEDNLEEEDEYHRNVSYSMTNGENNCKYILYSLLDTGSPISFIKQKFVPVAIRQSPNQNSQNYCGINR</sequence>
<dbReference type="GO" id="GO:0008270">
    <property type="term" value="F:zinc ion binding"/>
    <property type="evidence" value="ECO:0007669"/>
    <property type="project" value="UniProtKB-KW"/>
</dbReference>
<dbReference type="InterPro" id="IPR032567">
    <property type="entry name" value="RTL1-rel"/>
</dbReference>